<evidence type="ECO:0000313" key="2">
    <source>
        <dbReference type="EMBL" id="PIR43083.1"/>
    </source>
</evidence>
<accession>A0A2H0R993</accession>
<keyword evidence="1" id="KW-0812">Transmembrane</keyword>
<protein>
    <submittedName>
        <fullName evidence="2">Uncharacterized protein</fullName>
    </submittedName>
</protein>
<sequence>MKKINTFLYALRNSLYNANYYKTVSKTKFSFSLKYLYFLLFIISLFYSYRIAYDIAKFIPKVPEVQQKIQKG</sequence>
<gene>
    <name evidence="2" type="ORF">COV24_04605</name>
</gene>
<evidence type="ECO:0000313" key="3">
    <source>
        <dbReference type="Proteomes" id="UP000230214"/>
    </source>
</evidence>
<dbReference type="Proteomes" id="UP000230214">
    <property type="component" value="Unassembled WGS sequence"/>
</dbReference>
<evidence type="ECO:0000256" key="1">
    <source>
        <dbReference type="SAM" id="Phobius"/>
    </source>
</evidence>
<feature type="transmembrane region" description="Helical" evidence="1">
    <location>
        <begin position="35"/>
        <end position="53"/>
    </location>
</feature>
<comment type="caution">
    <text evidence="2">The sequence shown here is derived from an EMBL/GenBank/DDBJ whole genome shotgun (WGS) entry which is preliminary data.</text>
</comment>
<reference evidence="2 3" key="1">
    <citation type="submission" date="2017-09" db="EMBL/GenBank/DDBJ databases">
        <title>Depth-based differentiation of microbial function through sediment-hosted aquifers and enrichment of novel symbionts in the deep terrestrial subsurface.</title>
        <authorList>
            <person name="Probst A.J."/>
            <person name="Ladd B."/>
            <person name="Jarett J.K."/>
            <person name="Geller-Mcgrath D.E."/>
            <person name="Sieber C.M."/>
            <person name="Emerson J.B."/>
            <person name="Anantharaman K."/>
            <person name="Thomas B.C."/>
            <person name="Malmstrom R."/>
            <person name="Stieglmeier M."/>
            <person name="Klingl A."/>
            <person name="Woyke T."/>
            <person name="Ryan C.M."/>
            <person name="Banfield J.F."/>
        </authorList>
    </citation>
    <scope>NUCLEOTIDE SEQUENCE [LARGE SCALE GENOMIC DNA]</scope>
    <source>
        <strain evidence="2">CG10_big_fil_rev_8_21_14_0_10_32_10</strain>
    </source>
</reference>
<proteinExistence type="predicted"/>
<organism evidence="2 3">
    <name type="scientific">candidate division WWE3 bacterium CG10_big_fil_rev_8_21_14_0_10_32_10</name>
    <dbReference type="NCBI Taxonomy" id="1975090"/>
    <lineage>
        <taxon>Bacteria</taxon>
        <taxon>Katanobacteria</taxon>
    </lineage>
</organism>
<keyword evidence="1" id="KW-1133">Transmembrane helix</keyword>
<feature type="non-terminal residue" evidence="2">
    <location>
        <position position="72"/>
    </location>
</feature>
<keyword evidence="1" id="KW-0472">Membrane</keyword>
<name>A0A2H0R993_UNCKA</name>
<dbReference type="EMBL" id="PCXU01000039">
    <property type="protein sequence ID" value="PIR43083.1"/>
    <property type="molecule type" value="Genomic_DNA"/>
</dbReference>
<dbReference type="AlphaFoldDB" id="A0A2H0R993"/>